<dbReference type="EMBL" id="OMOH01000003">
    <property type="protein sequence ID" value="SPF68013.1"/>
    <property type="molecule type" value="Genomic_DNA"/>
</dbReference>
<dbReference type="GO" id="GO:0042626">
    <property type="term" value="F:ATPase-coupled transmembrane transporter activity"/>
    <property type="evidence" value="ECO:0007669"/>
    <property type="project" value="TreeGrafter"/>
</dbReference>
<dbReference type="Pfam" id="PF00005">
    <property type="entry name" value="ABC_tran"/>
    <property type="match status" value="2"/>
</dbReference>
<comment type="similarity">
    <text evidence="1">Belongs to the ABC transporter superfamily.</text>
</comment>
<evidence type="ECO:0000256" key="3">
    <source>
        <dbReference type="ARBA" id="ARBA00022741"/>
    </source>
</evidence>
<evidence type="ECO:0000313" key="7">
    <source>
        <dbReference type="EMBL" id="SPF68013.1"/>
    </source>
</evidence>
<dbReference type="Proteomes" id="UP000265962">
    <property type="component" value="Unassembled WGS sequence"/>
</dbReference>
<keyword evidence="2" id="KW-0813">Transport</keyword>
<dbReference type="PROSITE" id="PS00211">
    <property type="entry name" value="ABC_TRANSPORTER_1"/>
    <property type="match status" value="2"/>
</dbReference>
<keyword evidence="3" id="KW-0547">Nucleotide-binding</keyword>
<evidence type="ECO:0000256" key="2">
    <source>
        <dbReference type="ARBA" id="ARBA00022448"/>
    </source>
</evidence>
<dbReference type="SUPFAM" id="SSF52540">
    <property type="entry name" value="P-loop containing nucleoside triphosphate hydrolases"/>
    <property type="match status" value="2"/>
</dbReference>
<sequence length="518" mass="54799">MIEFRDACFSYAHHGTGHEGGAGVRDITLTVGPGEVLVVCGRSGCGKTTITRLANGLAPSFFPGTLSGRVLLDGQDVAQLTSWQLAERVGSVFQNPTTQFFTTDTTSEIAFGMESAGWPAERMRARAGEVIDELGLRGLAGRSLFELSGGQLQRVVFASAWAMRPGTLVLDEPTGNLDPGAVRDLRDCVARAKAAGCAVLVAEHRLSWLAGLADRYCVLSGGRVDRVLDSDEFAELSDADVTAMGLRARSAGGIRPAPPPPRGHGGPGRPWLRAAGLSVRRGGRQVLAGVDVRLCPGEVVALTGANGAGKTTLGRALCGLVRTDAGRILVEGAPVSRRVLPRHAAMVFQHVEQQMFAETVDAEVTFGLARPQDVDVAGLLDGLDLAGLGPRHPATLSGGQKQRLAVATAMAGGKRLVVLDEPTSGLDRDAVQRVAALLRRLAADRVVLVITHDLELIAAACDRLIHLADGGVREEVDVRADFVRVRELFEDMSHRTAPVDRIPEPGVTAVRPRPPQSP</sequence>
<dbReference type="EC" id="3.6.1.3" evidence="7"/>
<proteinExistence type="inferred from homology"/>
<keyword evidence="8" id="KW-1185">Reference proteome</keyword>
<feature type="region of interest" description="Disordered" evidence="5">
    <location>
        <begin position="496"/>
        <end position="518"/>
    </location>
</feature>
<dbReference type="CDD" id="cd03225">
    <property type="entry name" value="ABC_cobalt_CbiO_domain1"/>
    <property type="match status" value="1"/>
</dbReference>
<dbReference type="PROSITE" id="PS50893">
    <property type="entry name" value="ABC_TRANSPORTER_2"/>
    <property type="match status" value="2"/>
</dbReference>
<keyword evidence="7" id="KW-0378">Hydrolase</keyword>
<evidence type="ECO:0000256" key="5">
    <source>
        <dbReference type="SAM" id="MobiDB-lite"/>
    </source>
</evidence>
<evidence type="ECO:0000256" key="1">
    <source>
        <dbReference type="ARBA" id="ARBA00005417"/>
    </source>
</evidence>
<dbReference type="Gene3D" id="3.40.50.300">
    <property type="entry name" value="P-loop containing nucleotide triphosphate hydrolases"/>
    <property type="match status" value="2"/>
</dbReference>
<dbReference type="InterPro" id="IPR017871">
    <property type="entry name" value="ABC_transporter-like_CS"/>
</dbReference>
<evidence type="ECO:0000256" key="4">
    <source>
        <dbReference type="ARBA" id="ARBA00022840"/>
    </source>
</evidence>
<dbReference type="AlphaFoldDB" id="A0A375I490"/>
<dbReference type="InterPro" id="IPR015856">
    <property type="entry name" value="ABC_transpr_CbiO/EcfA_su"/>
</dbReference>
<dbReference type="GO" id="GO:0016887">
    <property type="term" value="F:ATP hydrolysis activity"/>
    <property type="evidence" value="ECO:0007669"/>
    <property type="project" value="InterPro"/>
</dbReference>
<name>A0A375I490_9ACTN</name>
<reference evidence="8" key="1">
    <citation type="submission" date="2018-02" db="EMBL/GenBank/DDBJ databases">
        <authorList>
            <person name="Hornung B."/>
        </authorList>
    </citation>
    <scope>NUCLEOTIDE SEQUENCE [LARGE SCALE GENOMIC DNA]</scope>
</reference>
<evidence type="ECO:0000259" key="6">
    <source>
        <dbReference type="PROSITE" id="PS50893"/>
    </source>
</evidence>
<dbReference type="InterPro" id="IPR003439">
    <property type="entry name" value="ABC_transporter-like_ATP-bd"/>
</dbReference>
<feature type="domain" description="ABC transporter" evidence="6">
    <location>
        <begin position="272"/>
        <end position="494"/>
    </location>
</feature>
<accession>A0A375I490</accession>
<gene>
    <name evidence="7" type="ORF">PROPJV5_0970</name>
</gene>
<dbReference type="InterPro" id="IPR027417">
    <property type="entry name" value="P-loop_NTPase"/>
</dbReference>
<dbReference type="PANTHER" id="PTHR43553">
    <property type="entry name" value="HEAVY METAL TRANSPORTER"/>
    <property type="match status" value="1"/>
</dbReference>
<dbReference type="GO" id="GO:0043190">
    <property type="term" value="C:ATP-binding cassette (ABC) transporter complex"/>
    <property type="evidence" value="ECO:0007669"/>
    <property type="project" value="TreeGrafter"/>
</dbReference>
<dbReference type="GO" id="GO:0005524">
    <property type="term" value="F:ATP binding"/>
    <property type="evidence" value="ECO:0007669"/>
    <property type="project" value="UniProtKB-KW"/>
</dbReference>
<feature type="region of interest" description="Disordered" evidence="5">
    <location>
        <begin position="251"/>
        <end position="270"/>
    </location>
</feature>
<keyword evidence="4" id="KW-0067">ATP-binding</keyword>
<dbReference type="InterPro" id="IPR050095">
    <property type="entry name" value="ECF_ABC_transporter_ATP-bd"/>
</dbReference>
<protein>
    <submittedName>
        <fullName evidence="7">Adenosinetriphosphatase</fullName>
        <ecNumber evidence="7">3.6.1.3</ecNumber>
    </submittedName>
</protein>
<evidence type="ECO:0000313" key="8">
    <source>
        <dbReference type="Proteomes" id="UP000265962"/>
    </source>
</evidence>
<organism evidence="7 8">
    <name type="scientific">Propionibacterium ruminifibrarum</name>
    <dbReference type="NCBI Taxonomy" id="1962131"/>
    <lineage>
        <taxon>Bacteria</taxon>
        <taxon>Bacillati</taxon>
        <taxon>Actinomycetota</taxon>
        <taxon>Actinomycetes</taxon>
        <taxon>Propionibacteriales</taxon>
        <taxon>Propionibacteriaceae</taxon>
        <taxon>Propionibacterium</taxon>
    </lineage>
</organism>
<feature type="domain" description="ABC transporter" evidence="6">
    <location>
        <begin position="2"/>
        <end position="246"/>
    </location>
</feature>
<dbReference type="RefSeq" id="WP_119715206.1">
    <property type="nucleotide sequence ID" value="NZ_OMOH01000003.1"/>
</dbReference>
<dbReference type="SMART" id="SM00382">
    <property type="entry name" value="AAA"/>
    <property type="match status" value="2"/>
</dbReference>
<dbReference type="InterPro" id="IPR003593">
    <property type="entry name" value="AAA+_ATPase"/>
</dbReference>
<dbReference type="OrthoDB" id="7757085at2"/>